<comment type="caution">
    <text evidence="2">The sequence shown here is derived from an EMBL/GenBank/DDBJ whole genome shotgun (WGS) entry which is preliminary data.</text>
</comment>
<name>A0ABT9NVK9_9ACTN</name>
<organism evidence="2 3">
    <name type="scientific">Kineosporia succinea</name>
    <dbReference type="NCBI Taxonomy" id="84632"/>
    <lineage>
        <taxon>Bacteria</taxon>
        <taxon>Bacillati</taxon>
        <taxon>Actinomycetota</taxon>
        <taxon>Actinomycetes</taxon>
        <taxon>Kineosporiales</taxon>
        <taxon>Kineosporiaceae</taxon>
        <taxon>Kineosporia</taxon>
    </lineage>
</organism>
<evidence type="ECO:0000256" key="1">
    <source>
        <dbReference type="SAM" id="Phobius"/>
    </source>
</evidence>
<keyword evidence="1" id="KW-0472">Membrane</keyword>
<keyword evidence="3" id="KW-1185">Reference proteome</keyword>
<feature type="transmembrane region" description="Helical" evidence="1">
    <location>
        <begin position="20"/>
        <end position="44"/>
    </location>
</feature>
<dbReference type="Proteomes" id="UP001235712">
    <property type="component" value="Unassembled WGS sequence"/>
</dbReference>
<sequence>MRRPRRPSLPGEKAWSERGFALVAVIMTIAVLSLFLLTALAYALNGMNPSRRDQDAKSAEQAALAGVDEYISRLNTDDNYWAKGDTGDSTNAAFTSAGQPVQGTGGAASTAARFTYSVRSTDAETARTGIIRLRVTGASGMFGNAGVVTRTVTAELKRAGLLNYVYLSDIEVTDPDLGGDKSCAYYYYKTDTTPARPSSCSGIQWTGRDTVNGPLHSNDALQINTLTGVSGAVNFTNVKTESSWPAIQGLTSNDKTWYGTQAKGTLPGYTPKYAKSVTLPTSNNDLLKYVNPDVDGDGAVGPGCYYTGATRIILQGTTMKVLSPSTTRSDIPSSCYNRANPKVEQTVAIPPVIHVDPTASSCTLGAVGYPASGEWYSSSKGANAVAWTGAQGGDDASVNYHCSRGSVYISGTSSTPVTISAADDVVVVGDLQPDSVAGTNVIGLIAGNCIWIWHPVKSGNVNANLYSTAPVSTVRAAMLALRHSIVVQNWFSGTQLSDLNITGAMAQKFRGPVGGTYNGVSRGYGKNYVYDQRVAYSQPPYFLNADNAPFQVLRMTDG</sequence>
<keyword evidence="1" id="KW-1133">Transmembrane helix</keyword>
<accession>A0ABT9NVK9</accession>
<dbReference type="EMBL" id="JAUSQZ010000001">
    <property type="protein sequence ID" value="MDP9824312.1"/>
    <property type="molecule type" value="Genomic_DNA"/>
</dbReference>
<gene>
    <name evidence="2" type="ORF">J2S57_000061</name>
</gene>
<reference evidence="2 3" key="1">
    <citation type="submission" date="2023-07" db="EMBL/GenBank/DDBJ databases">
        <title>Sequencing the genomes of 1000 actinobacteria strains.</title>
        <authorList>
            <person name="Klenk H.-P."/>
        </authorList>
    </citation>
    <scope>NUCLEOTIDE SEQUENCE [LARGE SCALE GENOMIC DNA]</scope>
    <source>
        <strain evidence="2 3">DSM 44388</strain>
    </source>
</reference>
<evidence type="ECO:0000313" key="2">
    <source>
        <dbReference type="EMBL" id="MDP9824312.1"/>
    </source>
</evidence>
<dbReference type="RefSeq" id="WP_307236624.1">
    <property type="nucleotide sequence ID" value="NZ_JAUSQZ010000001.1"/>
</dbReference>
<proteinExistence type="predicted"/>
<protein>
    <submittedName>
        <fullName evidence="2">Tfp pilus assembly protein PilX</fullName>
    </submittedName>
</protein>
<evidence type="ECO:0000313" key="3">
    <source>
        <dbReference type="Proteomes" id="UP001235712"/>
    </source>
</evidence>
<keyword evidence="1" id="KW-0812">Transmembrane</keyword>